<evidence type="ECO:0000313" key="1">
    <source>
        <dbReference type="EMBL" id="PJJ76959.1"/>
    </source>
</evidence>
<comment type="caution">
    <text evidence="1">The sequence shown here is derived from an EMBL/GenBank/DDBJ whole genome shotgun (WGS) entry which is preliminary data.</text>
</comment>
<sequence length="587" mass="63696">MTAPTTPQPPRTPSAIDEIADAYVRTVVELNPLAATMLGIPGHDHLMPDLSPAGLAADADAARATLRALDDATPVDDVDLVTLAAMRERLGLEVELYEADEFHARLNNIACPVQDLRDVFDVMPTGTVEAWENVAARLAALPGAVDGYVESLRAAAARGHVAAARQVRLCVEQAREQAGDESFFTSFVRGESARAVLDGSAACQLLEGSLEAGAREARAAYGRLADFLADELLPQAPAQDAVGRERYTLLSRTFLGAEVDLDETYAWGLAELDRIVAEQEEVARRIAGPDASVEDAVALLDADPALQLDGTQALRAWMQETSDAAIEALDGVHFTIPEPVRTLECMIAPTQTGGIYYTPPSDDFSRPGRMWWSVPADVTTFNTWREKTTVYHEGVPGHHLQFGQAVVARETLNSWRRLACWVSGHGEGWALYAERLMADLGFMDDLGDRLGMLDAQRLRAARVVVDIGVHLGLEAPERWRAGADDPRWDADKAWPFLLANVNMPESFVRFELDRYLGWPGQAPSYKVGQRLWEQARDEARATAEAAGEEFDPRAFHARALALGSVGLDVLRGALAGTLADADGGAAR</sequence>
<dbReference type="InterPro" id="IPR010281">
    <property type="entry name" value="DUF885"/>
</dbReference>
<dbReference type="Pfam" id="PF05960">
    <property type="entry name" value="DUF885"/>
    <property type="match status" value="1"/>
</dbReference>
<dbReference type="PANTHER" id="PTHR33361">
    <property type="entry name" value="GLR0591 PROTEIN"/>
    <property type="match status" value="1"/>
</dbReference>
<protein>
    <submittedName>
        <fullName evidence="1">Uncharacterized protein (DUF885 family)</fullName>
    </submittedName>
</protein>
<dbReference type="PANTHER" id="PTHR33361:SF2">
    <property type="entry name" value="DUF885 DOMAIN-CONTAINING PROTEIN"/>
    <property type="match status" value="1"/>
</dbReference>
<organism evidence="1 2">
    <name type="scientific">Sediminihabitans luteus</name>
    <dbReference type="NCBI Taxonomy" id="1138585"/>
    <lineage>
        <taxon>Bacteria</taxon>
        <taxon>Bacillati</taxon>
        <taxon>Actinomycetota</taxon>
        <taxon>Actinomycetes</taxon>
        <taxon>Micrococcales</taxon>
        <taxon>Cellulomonadaceae</taxon>
        <taxon>Sediminihabitans</taxon>
    </lineage>
</organism>
<accession>A0A2M9CYE9</accession>
<proteinExistence type="predicted"/>
<name>A0A2M9CYE9_9CELL</name>
<reference evidence="1 2" key="1">
    <citation type="submission" date="2017-11" db="EMBL/GenBank/DDBJ databases">
        <title>Genomic Encyclopedia of Archaeal and Bacterial Type Strains, Phase II (KMG-II): From Individual Species to Whole Genera.</title>
        <authorList>
            <person name="Goeker M."/>
        </authorList>
    </citation>
    <scope>NUCLEOTIDE SEQUENCE [LARGE SCALE GENOMIC DNA]</scope>
    <source>
        <strain evidence="1 2">DSM 25478</strain>
    </source>
</reference>
<dbReference type="AlphaFoldDB" id="A0A2M9CYE9"/>
<dbReference type="EMBL" id="PGFE01000001">
    <property type="protein sequence ID" value="PJJ76959.1"/>
    <property type="molecule type" value="Genomic_DNA"/>
</dbReference>
<dbReference type="RefSeq" id="WP_100421429.1">
    <property type="nucleotide sequence ID" value="NZ_BOOX01000009.1"/>
</dbReference>
<evidence type="ECO:0000313" key="2">
    <source>
        <dbReference type="Proteomes" id="UP000231693"/>
    </source>
</evidence>
<gene>
    <name evidence="1" type="ORF">CLV28_0171</name>
</gene>
<dbReference type="OrthoDB" id="9760040at2"/>
<keyword evidence="2" id="KW-1185">Reference proteome</keyword>
<dbReference type="Proteomes" id="UP000231693">
    <property type="component" value="Unassembled WGS sequence"/>
</dbReference>